<evidence type="ECO:0000313" key="2">
    <source>
        <dbReference type="Proteomes" id="UP001163324"/>
    </source>
</evidence>
<keyword evidence="2" id="KW-1185">Reference proteome</keyword>
<evidence type="ECO:0000313" key="1">
    <source>
        <dbReference type="EMBL" id="KAI9902240.1"/>
    </source>
</evidence>
<accession>A0ACC0V8M2</accession>
<dbReference type="Proteomes" id="UP001163324">
    <property type="component" value="Chromosome 3"/>
</dbReference>
<reference evidence="1" key="1">
    <citation type="submission" date="2022-10" db="EMBL/GenBank/DDBJ databases">
        <title>Complete Genome of Trichothecium roseum strain YXFP-22015, a Plant Pathogen Isolated from Citrus.</title>
        <authorList>
            <person name="Wang Y."/>
            <person name="Zhu L."/>
        </authorList>
    </citation>
    <scope>NUCLEOTIDE SEQUENCE</scope>
    <source>
        <strain evidence="1">YXFP-22015</strain>
    </source>
</reference>
<dbReference type="EMBL" id="CM047942">
    <property type="protein sequence ID" value="KAI9902240.1"/>
    <property type="molecule type" value="Genomic_DNA"/>
</dbReference>
<sequence length="646" mass="71877">MPPEVIDLISSSPSEGRSPVARPVARLPTRIAKPSASSRIPTADELVDLADFDTTAEFDEPALPPPARPAVAQAGRRPHEPNRELSRIVLGSDPFASSDDGVDEDVPVLADANGNKRRRVTLSESVVVDKGKDAQRGRILVDDPISTSSPQPQPVTAKSPDPFASSPKEQSDDPFQSSPPPPVRNALTTRGHTAPEKPTKDPLKRSRQWNDPIFSSSAPDETARKADSSKQVIDLLDSDSDADSDGSLPDIANFTSRFRKKSPLRRVQSDVLPARRPGRPATKTKSAAERARDKEQKAAAKEAEQERKRQDKEAKLREKERNAALAEVNKIRTDKKVSTPEMIVDLPRSLNATIKTQVETLLEPLEVHYTTWDSPTENVIKWRRKVKSAFNEDMGHWEPIPQRVDNENHILVLNTAEAFVRLVQEDKLDEHIGAIRRHFPQHELVYLLEGMTPWMRKNRTIRNRQFTSGVRSNEGTTTASRRRNARTQEYVEEDVVEDAMLQLQVVHDLLVHHTAVPLETAQWIAIFTQHISTIPYKKQRDQATLGATFCMESGQVKTGDDARDSYTRLLQEIARVTAPIAYGVAAEYDSVSKLVNGLERGGPLVLAELRKSANKDGVPSDRNIGQAVSRRLHKVFTGRDEASTDV</sequence>
<organism evidence="1 2">
    <name type="scientific">Trichothecium roseum</name>
    <dbReference type="NCBI Taxonomy" id="47278"/>
    <lineage>
        <taxon>Eukaryota</taxon>
        <taxon>Fungi</taxon>
        <taxon>Dikarya</taxon>
        <taxon>Ascomycota</taxon>
        <taxon>Pezizomycotina</taxon>
        <taxon>Sordariomycetes</taxon>
        <taxon>Hypocreomycetidae</taxon>
        <taxon>Hypocreales</taxon>
        <taxon>Hypocreales incertae sedis</taxon>
        <taxon>Trichothecium</taxon>
    </lineage>
</organism>
<comment type="caution">
    <text evidence="1">The sequence shown here is derived from an EMBL/GenBank/DDBJ whole genome shotgun (WGS) entry which is preliminary data.</text>
</comment>
<gene>
    <name evidence="1" type="ORF">N3K66_004057</name>
</gene>
<proteinExistence type="predicted"/>
<protein>
    <submittedName>
        <fullName evidence="1">Uncharacterized protein</fullName>
    </submittedName>
</protein>
<name>A0ACC0V8M2_9HYPO</name>